<feature type="transmembrane region" description="Helical" evidence="7">
    <location>
        <begin position="120"/>
        <end position="140"/>
    </location>
</feature>
<feature type="transmembrane region" description="Helical" evidence="7">
    <location>
        <begin position="240"/>
        <end position="257"/>
    </location>
</feature>
<dbReference type="AlphaFoldDB" id="T1KMP9"/>
<reference evidence="8" key="2">
    <citation type="submission" date="2015-06" db="UniProtKB">
        <authorList>
            <consortium name="EnsemblMetazoa"/>
        </authorList>
    </citation>
    <scope>IDENTIFICATION</scope>
</reference>
<dbReference type="PANTHER" id="PTHR12385">
    <property type="entry name" value="CHOLINE TRANSPORTER-LIKE (SLC FAMILY 44)"/>
    <property type="match status" value="1"/>
</dbReference>
<evidence type="ECO:0000256" key="6">
    <source>
        <dbReference type="ARBA" id="ARBA00023180"/>
    </source>
</evidence>
<dbReference type="EMBL" id="CAEY01000248">
    <property type="status" value="NOT_ANNOTATED_CDS"/>
    <property type="molecule type" value="Genomic_DNA"/>
</dbReference>
<keyword evidence="9" id="KW-1185">Reference proteome</keyword>
<comment type="subcellular location">
    <subcellularLocation>
        <location evidence="7">Cell membrane</location>
        <topology evidence="7">Multi-pass membrane protein</topology>
    </subcellularLocation>
    <subcellularLocation>
        <location evidence="1">Membrane</location>
        <topology evidence="1">Multi-pass membrane protein</topology>
    </subcellularLocation>
</comment>
<evidence type="ECO:0000256" key="1">
    <source>
        <dbReference type="ARBA" id="ARBA00004141"/>
    </source>
</evidence>
<evidence type="ECO:0000256" key="5">
    <source>
        <dbReference type="ARBA" id="ARBA00023136"/>
    </source>
</evidence>
<feature type="transmembrane region" description="Helical" evidence="7">
    <location>
        <begin position="340"/>
        <end position="364"/>
    </location>
</feature>
<dbReference type="HOGENOM" id="CLU_017181_1_0_1"/>
<dbReference type="GO" id="GO:0022857">
    <property type="term" value="F:transmembrane transporter activity"/>
    <property type="evidence" value="ECO:0007669"/>
    <property type="project" value="UniProtKB-UniRule"/>
</dbReference>
<comment type="function">
    <text evidence="7">Choline transporter.</text>
</comment>
<protein>
    <recommendedName>
        <fullName evidence="7">Choline transporter-like protein</fullName>
    </recommendedName>
</protein>
<evidence type="ECO:0000256" key="2">
    <source>
        <dbReference type="ARBA" id="ARBA00007168"/>
    </source>
</evidence>
<dbReference type="PANTHER" id="PTHR12385:SF14">
    <property type="entry name" value="CHOLINE TRANSPORTER-LIKE 2"/>
    <property type="match status" value="1"/>
</dbReference>
<evidence type="ECO:0000256" key="3">
    <source>
        <dbReference type="ARBA" id="ARBA00022692"/>
    </source>
</evidence>
<feature type="transmembrane region" description="Helical" evidence="7">
    <location>
        <begin position="384"/>
        <end position="402"/>
    </location>
</feature>
<evidence type="ECO:0000313" key="8">
    <source>
        <dbReference type="EnsemblMetazoa" id="tetur15g02410.1"/>
    </source>
</evidence>
<accession>T1KMP9</accession>
<reference evidence="9" key="1">
    <citation type="submission" date="2011-08" db="EMBL/GenBank/DDBJ databases">
        <authorList>
            <person name="Rombauts S."/>
        </authorList>
    </citation>
    <scope>NUCLEOTIDE SEQUENCE</scope>
    <source>
        <strain evidence="9">London</strain>
    </source>
</reference>
<evidence type="ECO:0000256" key="7">
    <source>
        <dbReference type="RuleBase" id="RU368066"/>
    </source>
</evidence>
<keyword evidence="3 7" id="KW-0812">Transmembrane</keyword>
<feature type="transmembrane region" description="Helical" evidence="7">
    <location>
        <begin position="196"/>
        <end position="220"/>
    </location>
</feature>
<feature type="transmembrane region" description="Helical" evidence="7">
    <location>
        <begin position="67"/>
        <end position="88"/>
    </location>
</feature>
<dbReference type="Proteomes" id="UP000015104">
    <property type="component" value="Unassembled WGS sequence"/>
</dbReference>
<keyword evidence="6" id="KW-0325">Glycoprotein</keyword>
<dbReference type="EnsemblMetazoa" id="tetur15g02410.1">
    <property type="protein sequence ID" value="tetur15g02410.1"/>
    <property type="gene ID" value="tetur15g02410"/>
</dbReference>
<feature type="transmembrane region" description="Helical" evidence="7">
    <location>
        <begin position="6"/>
        <end position="25"/>
    </location>
</feature>
<evidence type="ECO:0000256" key="4">
    <source>
        <dbReference type="ARBA" id="ARBA00022989"/>
    </source>
</evidence>
<dbReference type="InterPro" id="IPR007603">
    <property type="entry name" value="Choline_transptr-like"/>
</dbReference>
<comment type="similarity">
    <text evidence="2 7">Belongs to the CTL (choline transporter-like) family.</text>
</comment>
<dbReference type="GO" id="GO:0005886">
    <property type="term" value="C:plasma membrane"/>
    <property type="evidence" value="ECO:0007669"/>
    <property type="project" value="UniProtKB-SubCell"/>
</dbReference>
<organism evidence="8 9">
    <name type="scientific">Tetranychus urticae</name>
    <name type="common">Two-spotted spider mite</name>
    <dbReference type="NCBI Taxonomy" id="32264"/>
    <lineage>
        <taxon>Eukaryota</taxon>
        <taxon>Metazoa</taxon>
        <taxon>Ecdysozoa</taxon>
        <taxon>Arthropoda</taxon>
        <taxon>Chelicerata</taxon>
        <taxon>Arachnida</taxon>
        <taxon>Acari</taxon>
        <taxon>Acariformes</taxon>
        <taxon>Trombidiformes</taxon>
        <taxon>Prostigmata</taxon>
        <taxon>Eleutherengona</taxon>
        <taxon>Raphignathae</taxon>
        <taxon>Tetranychoidea</taxon>
        <taxon>Tetranychidae</taxon>
        <taxon>Tetranychus</taxon>
    </lineage>
</organism>
<name>T1KMP9_TETUR</name>
<dbReference type="eggNOG" id="KOG1362">
    <property type="taxonomic scope" value="Eukaryota"/>
</dbReference>
<keyword evidence="5 7" id="KW-0472">Membrane</keyword>
<sequence>MVWFSMFAVLVLSTLAVLGCLKRYFWLKSLTPDELDDTDIYTADLKIDFSDIIRVNLHSILMNKKTWLVFAILCGIVSFLLAVTFVFLRSRVNIAISLIKEASKALDHAKSALFLPFVPYILQTLVILIGIFVAIMIAAVQKPTYRISGTNHTSEKGIRCDPFTYNGTDDSKCEKFIPFSNTILNSAHFFNLFMTFWLLFFINGMVKFILAGAFAAYYWAYNKPDEIPSFPVATSTYRAFRYHAGSIAFGSLILAIFRMIRVAIEYVYEKCKMYTDNAFAKAIMWTCRCCFWMLEKFMRFLNTNAYIMIAVHGQSFLPAAKEAFFLLLRNVVRVAVLDKVADYLLLIGKLVVTAFMGLATFFYFTKGYDYDLTYFTPPDINYTWVPVIAVCIGTYFIADCFFDVYEMAVDTIFLCFLEDCERNDGSPSKPYFMSEELMEILEYRNQPTSQF</sequence>
<dbReference type="Pfam" id="PF04515">
    <property type="entry name" value="Choline_transpo"/>
    <property type="match status" value="1"/>
</dbReference>
<evidence type="ECO:0000313" key="9">
    <source>
        <dbReference type="Proteomes" id="UP000015104"/>
    </source>
</evidence>
<proteinExistence type="inferred from homology"/>
<keyword evidence="4 7" id="KW-1133">Transmembrane helix</keyword>